<feature type="domain" description="NAD-dependent epimerase/dehydratase" evidence="2">
    <location>
        <begin position="7"/>
        <end position="217"/>
    </location>
</feature>
<gene>
    <name evidence="3" type="ORF">LEP1GSC059_1856</name>
</gene>
<evidence type="ECO:0000259" key="2">
    <source>
        <dbReference type="Pfam" id="PF01370"/>
    </source>
</evidence>
<proteinExistence type="inferred from homology"/>
<dbReference type="GO" id="GO:0016853">
    <property type="term" value="F:isomerase activity"/>
    <property type="evidence" value="ECO:0007669"/>
    <property type="project" value="UniProtKB-KW"/>
</dbReference>
<evidence type="ECO:0000313" key="4">
    <source>
        <dbReference type="Proteomes" id="UP000015442"/>
    </source>
</evidence>
<dbReference type="InterPro" id="IPR001509">
    <property type="entry name" value="Epimerase_deHydtase"/>
</dbReference>
<sequence length="294" mass="32516">MDKIEKVIILGHSGFIGSSLEKSLSKLGNKEVIGCSLPDIDLTDFNSASQLALHFTPDTCLVLAAAVKRQFGDTLDAFHQNTTIVENVCKLLESNPIQRLIYFSSAAVYGEETENTNISENTQVNPTSFYGINKYTSERLLVKTCISNKRTSLVSLRPPLIYGPGDQAKTYGPSGFSASAKEGNPITLWGDGTELREFIYIEDVCRIVSYLIDTNFEGELNLVSGEKYCFADIISILKEVIPDLVVNIRERSKQKADNAFNPQKIKSILPSDFKFTSLRNGLSKLMNHIGDVSK</sequence>
<dbReference type="PANTHER" id="PTHR43000">
    <property type="entry name" value="DTDP-D-GLUCOSE 4,6-DEHYDRATASE-RELATED"/>
    <property type="match status" value="1"/>
</dbReference>
<keyword evidence="3" id="KW-0413">Isomerase</keyword>
<comment type="similarity">
    <text evidence="1">Belongs to the NAD(P)-dependent epimerase/dehydratase family.</text>
</comment>
<dbReference type="AlphaFoldDB" id="T0FJD5"/>
<dbReference type="CDD" id="cd08946">
    <property type="entry name" value="SDR_e"/>
    <property type="match status" value="1"/>
</dbReference>
<dbReference type="EMBL" id="AKWY02000034">
    <property type="protein sequence ID" value="EQA69690.1"/>
    <property type="molecule type" value="Genomic_DNA"/>
</dbReference>
<evidence type="ECO:0000256" key="1">
    <source>
        <dbReference type="ARBA" id="ARBA00007637"/>
    </source>
</evidence>
<dbReference type="InterPro" id="IPR036291">
    <property type="entry name" value="NAD(P)-bd_dom_sf"/>
</dbReference>
<dbReference type="SUPFAM" id="SSF51735">
    <property type="entry name" value="NAD(P)-binding Rossmann-fold domains"/>
    <property type="match status" value="1"/>
</dbReference>
<reference evidence="3 4" key="1">
    <citation type="submission" date="2013-05" db="EMBL/GenBank/DDBJ databases">
        <authorList>
            <person name="Harkins D.M."/>
            <person name="Durkin A.S."/>
            <person name="Brinkac L.M."/>
            <person name="Haft D.H."/>
            <person name="Selengut J.D."/>
            <person name="Sanka R."/>
            <person name="DePew J."/>
            <person name="Purushe J."/>
            <person name="Hartskeerl R.A."/>
            <person name="Ahmed A."/>
            <person name="van der Linden H."/>
            <person name="Goris M.G.A."/>
            <person name="Vinetz J.M."/>
            <person name="Sutton G.G."/>
            <person name="Nierman W.C."/>
            <person name="Fouts D.E."/>
        </authorList>
    </citation>
    <scope>NUCLEOTIDE SEQUENCE [LARGE SCALE GENOMIC DNA]</scope>
    <source>
        <strain evidence="3 4">CZ214</strain>
    </source>
</reference>
<dbReference type="Proteomes" id="UP000015442">
    <property type="component" value="Unassembled WGS sequence"/>
</dbReference>
<dbReference type="GeneID" id="23203578"/>
<evidence type="ECO:0000313" key="3">
    <source>
        <dbReference type="EMBL" id="EQA69690.1"/>
    </source>
</evidence>
<dbReference type="RefSeq" id="WP_017214696.1">
    <property type="nucleotide sequence ID" value="NZ_AKWY02000034.1"/>
</dbReference>
<dbReference type="Gene3D" id="3.40.50.720">
    <property type="entry name" value="NAD(P)-binding Rossmann-like Domain"/>
    <property type="match status" value="1"/>
</dbReference>
<comment type="caution">
    <text evidence="3">The sequence shown here is derived from an EMBL/GenBank/DDBJ whole genome shotgun (WGS) entry which is preliminary data.</text>
</comment>
<name>T0FJD5_9LEPT</name>
<protein>
    <submittedName>
        <fullName evidence="3">3-beta hydroxysteroid dehydrogenase/isomerase family protein</fullName>
    </submittedName>
</protein>
<accession>T0FJD5</accession>
<dbReference type="Pfam" id="PF01370">
    <property type="entry name" value="Epimerase"/>
    <property type="match status" value="1"/>
</dbReference>
<organism evidence="3 4">
    <name type="scientific">Leptospira noguchii serovar Panama str. CZ214</name>
    <dbReference type="NCBI Taxonomy" id="1001595"/>
    <lineage>
        <taxon>Bacteria</taxon>
        <taxon>Pseudomonadati</taxon>
        <taxon>Spirochaetota</taxon>
        <taxon>Spirochaetia</taxon>
        <taxon>Leptospirales</taxon>
        <taxon>Leptospiraceae</taxon>
        <taxon>Leptospira</taxon>
    </lineage>
</organism>